<gene>
    <name evidence="2" type="ORF">FCALED_LOCUS17225</name>
</gene>
<feature type="non-terminal residue" evidence="2">
    <location>
        <position position="1"/>
    </location>
</feature>
<keyword evidence="3" id="KW-1185">Reference proteome</keyword>
<feature type="non-terminal residue" evidence="2">
    <location>
        <position position="66"/>
    </location>
</feature>
<reference evidence="2" key="1">
    <citation type="submission" date="2021-06" db="EMBL/GenBank/DDBJ databases">
        <authorList>
            <person name="Kallberg Y."/>
            <person name="Tangrot J."/>
            <person name="Rosling A."/>
        </authorList>
    </citation>
    <scope>NUCLEOTIDE SEQUENCE</scope>
    <source>
        <strain evidence="2">UK204</strain>
    </source>
</reference>
<dbReference type="EMBL" id="CAJVPQ010025032">
    <property type="protein sequence ID" value="CAG8765978.1"/>
    <property type="molecule type" value="Genomic_DNA"/>
</dbReference>
<comment type="caution">
    <text evidence="2">The sequence shown here is derived from an EMBL/GenBank/DDBJ whole genome shotgun (WGS) entry which is preliminary data.</text>
</comment>
<proteinExistence type="predicted"/>
<evidence type="ECO:0000313" key="3">
    <source>
        <dbReference type="Proteomes" id="UP000789570"/>
    </source>
</evidence>
<feature type="region of interest" description="Disordered" evidence="1">
    <location>
        <begin position="1"/>
        <end position="66"/>
    </location>
</feature>
<protein>
    <submittedName>
        <fullName evidence="2">12914_t:CDS:1</fullName>
    </submittedName>
</protein>
<evidence type="ECO:0000313" key="2">
    <source>
        <dbReference type="EMBL" id="CAG8765978.1"/>
    </source>
</evidence>
<organism evidence="2 3">
    <name type="scientific">Funneliformis caledonium</name>
    <dbReference type="NCBI Taxonomy" id="1117310"/>
    <lineage>
        <taxon>Eukaryota</taxon>
        <taxon>Fungi</taxon>
        <taxon>Fungi incertae sedis</taxon>
        <taxon>Mucoromycota</taxon>
        <taxon>Glomeromycotina</taxon>
        <taxon>Glomeromycetes</taxon>
        <taxon>Glomerales</taxon>
        <taxon>Glomeraceae</taxon>
        <taxon>Funneliformis</taxon>
    </lineage>
</organism>
<sequence>LQSKEPSENDNDITNYVNSNNKHDTHFSDDQEINLNDAENEDYNSEDRMEDYLKRINAENTDGDDD</sequence>
<feature type="compositionally biased region" description="Basic and acidic residues" evidence="1">
    <location>
        <begin position="45"/>
        <end position="57"/>
    </location>
</feature>
<name>A0A9N9J4Y0_9GLOM</name>
<dbReference type="AlphaFoldDB" id="A0A9N9J4Y0"/>
<accession>A0A9N9J4Y0</accession>
<evidence type="ECO:0000256" key="1">
    <source>
        <dbReference type="SAM" id="MobiDB-lite"/>
    </source>
</evidence>
<dbReference type="Proteomes" id="UP000789570">
    <property type="component" value="Unassembled WGS sequence"/>
</dbReference>